<keyword evidence="3" id="KW-0645">Protease</keyword>
<organism evidence="11">
    <name type="scientific">uncultured Flavobacteriia bacterium</name>
    <dbReference type="NCBI Taxonomy" id="212695"/>
    <lineage>
        <taxon>Bacteria</taxon>
        <taxon>Pseudomonadati</taxon>
        <taxon>Bacteroidota</taxon>
        <taxon>Flavobacteriia</taxon>
        <taxon>environmental samples</taxon>
    </lineage>
</organism>
<feature type="domain" description="Peptidase M16 C-terminal" evidence="10">
    <location>
        <begin position="754"/>
        <end position="885"/>
    </location>
</feature>
<keyword evidence="7" id="KW-0482">Metalloprotease</keyword>
<feature type="domain" description="Peptidase M16 N-terminal" evidence="9">
    <location>
        <begin position="62"/>
        <end position="110"/>
    </location>
</feature>
<dbReference type="EMBL" id="FQ032825">
    <property type="protein sequence ID" value="CBL87502.1"/>
    <property type="molecule type" value="Genomic_DNA"/>
</dbReference>
<evidence type="ECO:0000256" key="5">
    <source>
        <dbReference type="ARBA" id="ARBA00022801"/>
    </source>
</evidence>
<feature type="domain" description="Peptidase M16 C-terminal" evidence="10">
    <location>
        <begin position="266"/>
        <end position="436"/>
    </location>
</feature>
<evidence type="ECO:0000256" key="6">
    <source>
        <dbReference type="ARBA" id="ARBA00022833"/>
    </source>
</evidence>
<evidence type="ECO:0000259" key="9">
    <source>
        <dbReference type="Pfam" id="PF00675"/>
    </source>
</evidence>
<gene>
    <name evidence="11" type="ORF">S18_870_0025</name>
</gene>
<sequence>MKNKNILTTILVIALLSIFLIKSTNNNFFKMNSKYKLQSFNLEQDPLKTKIYTLENGLKVFLTEYKNAPRLQTSIAVRAGSKHDPSDATGLAHYLEHMLFKGTDKYGTINFIEEKPLLDKIEDLYEEYRKVPMSNISEREKIWNKIDSLSNEAAKFAIANEYDKMVSGIGAKGTNAYTSNEKTVYINDIPSNQIEKWLKLESERFRAPIFRLFHTELETVYEEKNRGLDDDGRKLFYEMLDAIFPNHQYGQQTTIGTIKHLKNPSLKEIQKYYDKYYVPNNMAICISGDFESERMIELIDKYFGGFESKEVPNFEVIEEKPIEKNIERSVVGPQAERLYIAFRFPGASSKDIHKLRMADMIMSNRTAGLIDLNLNQSQKIIGGGSFPFILEDYSTHVFYGSPKQNQNLNEVRDLLVNQIEELKNGNFPNWLMKAIISDLKLEQIKKYENNQGRANEYVEAFTLGIEWSEYIQMIDEMSKLTKQDIIDFANQYYKNNYVVVYKEQGEDIVEKVTKPKITPVSVNRESKTDFLNSLLSEEVNEIEPVFIDFENDINYGKVDEVPLHYMKNFENQRFELTYVFEAGTNVDPINKIAFEYLQFLGTDSITSKQKQEILYKLGSEMSFNCSDDQVKINISGLNENFEETVKFLESFLSNFKSDEEALQKLKEDILKKRSDAKLNKQTILFNAMVNFAKYGENSPFTNKLTNEFINNIQSIDLVNKVRDVYTSKHMVKYYGPRDISDVEKQLSILHKNKSNLNNISDAKMFREIERKTPTVYFLDYDMKQAEVIVISKNEKLNTTLIPISRLHNEYFGGGMSSVMFQELRESQALAYSVYSTFTTPRKINDSHFQLSYIGTQADKLEEAMIGMMNLLKEMPKSEGNLNASKEGIVQKIRTERITKSAIMNYIERAKKMGLSSDSRKNIFENIENFSMDDVENFHNEKISNQNYTYLVLADKNSINFELLSKYGKVEFLTLEKVFGY</sequence>
<dbReference type="InterPro" id="IPR007863">
    <property type="entry name" value="Peptidase_M16_C"/>
</dbReference>
<dbReference type="Pfam" id="PF00675">
    <property type="entry name" value="Peptidase_M16"/>
    <property type="match status" value="1"/>
</dbReference>
<evidence type="ECO:0000256" key="3">
    <source>
        <dbReference type="ARBA" id="ARBA00022670"/>
    </source>
</evidence>
<comment type="cofactor">
    <cofactor evidence="1">
        <name>Zn(2+)</name>
        <dbReference type="ChEBI" id="CHEBI:29105"/>
    </cofactor>
</comment>
<dbReference type="Gene3D" id="3.30.830.10">
    <property type="entry name" value="Metalloenzyme, LuxS/M16 peptidase-like"/>
    <property type="match status" value="4"/>
</dbReference>
<evidence type="ECO:0000256" key="7">
    <source>
        <dbReference type="ARBA" id="ARBA00023049"/>
    </source>
</evidence>
<dbReference type="GO" id="GO:0006508">
    <property type="term" value="P:proteolysis"/>
    <property type="evidence" value="ECO:0007669"/>
    <property type="project" value="UniProtKB-KW"/>
</dbReference>
<dbReference type="Pfam" id="PF05193">
    <property type="entry name" value="Peptidase_M16_C"/>
    <property type="match status" value="2"/>
</dbReference>
<dbReference type="PROSITE" id="PS00143">
    <property type="entry name" value="INSULINASE"/>
    <property type="match status" value="1"/>
</dbReference>
<name>F4MMY9_9BACT</name>
<dbReference type="InterPro" id="IPR050626">
    <property type="entry name" value="Peptidase_M16"/>
</dbReference>
<evidence type="ECO:0000256" key="1">
    <source>
        <dbReference type="ARBA" id="ARBA00001947"/>
    </source>
</evidence>
<dbReference type="InterPro" id="IPR001431">
    <property type="entry name" value="Pept_M16_Zn_BS"/>
</dbReference>
<evidence type="ECO:0000256" key="2">
    <source>
        <dbReference type="ARBA" id="ARBA00007261"/>
    </source>
</evidence>
<proteinExistence type="inferred from homology"/>
<dbReference type="InterPro" id="IPR011249">
    <property type="entry name" value="Metalloenz_LuxS/M16"/>
</dbReference>
<reference evidence="11" key="2">
    <citation type="journal article" date="2012" name="Environ. Microbiol.">
        <title>Genomic content of uncultured Bacteroidetes from contrasting oceanic provinces in the North Atlantic Ocean.</title>
        <authorList>
            <person name="Gomez-Pereira P.R."/>
            <person name="Schuler M."/>
            <person name="Fuchs B.M."/>
            <person name="Bennke C."/>
            <person name="Teeling H."/>
            <person name="Waldmann J."/>
            <person name="Richter M."/>
            <person name="Barbe V."/>
            <person name="Bataille E."/>
            <person name="Glockner F.O."/>
            <person name="Amann R."/>
        </authorList>
    </citation>
    <scope>NUCLEOTIDE SEQUENCE</scope>
</reference>
<dbReference type="GO" id="GO:0004222">
    <property type="term" value="F:metalloendopeptidase activity"/>
    <property type="evidence" value="ECO:0007669"/>
    <property type="project" value="InterPro"/>
</dbReference>
<keyword evidence="6" id="KW-0862">Zinc</keyword>
<evidence type="ECO:0000256" key="8">
    <source>
        <dbReference type="RuleBase" id="RU004447"/>
    </source>
</evidence>
<dbReference type="AlphaFoldDB" id="F4MMY9"/>
<comment type="similarity">
    <text evidence="2 8">Belongs to the peptidase M16 family.</text>
</comment>
<keyword evidence="4" id="KW-0479">Metal-binding</keyword>
<keyword evidence="5" id="KW-0378">Hydrolase</keyword>
<dbReference type="SUPFAM" id="SSF63411">
    <property type="entry name" value="LuxS/MPP-like metallohydrolase"/>
    <property type="match status" value="4"/>
</dbReference>
<protein>
    <submittedName>
        <fullName evidence="11">Peptidase M16 family</fullName>
    </submittedName>
</protein>
<evidence type="ECO:0000313" key="11">
    <source>
        <dbReference type="EMBL" id="CBL87502.1"/>
    </source>
</evidence>
<evidence type="ECO:0000259" key="10">
    <source>
        <dbReference type="Pfam" id="PF05193"/>
    </source>
</evidence>
<dbReference type="InterPro" id="IPR011765">
    <property type="entry name" value="Pept_M16_N"/>
</dbReference>
<dbReference type="GO" id="GO:0046872">
    <property type="term" value="F:metal ion binding"/>
    <property type="evidence" value="ECO:0007669"/>
    <property type="project" value="UniProtKB-KW"/>
</dbReference>
<reference evidence="11" key="1">
    <citation type="submission" date="2010-05" db="EMBL/GenBank/DDBJ databases">
        <authorList>
            <person name="Genoscope - CEA"/>
        </authorList>
    </citation>
    <scope>NUCLEOTIDE SEQUENCE</scope>
</reference>
<evidence type="ECO:0000256" key="4">
    <source>
        <dbReference type="ARBA" id="ARBA00022723"/>
    </source>
</evidence>
<dbReference type="PANTHER" id="PTHR43690:SF17">
    <property type="entry name" value="PROTEIN YHJJ"/>
    <property type="match status" value="1"/>
</dbReference>
<dbReference type="PANTHER" id="PTHR43690">
    <property type="entry name" value="NARDILYSIN"/>
    <property type="match status" value="1"/>
</dbReference>
<accession>F4MMY9</accession>